<dbReference type="InterPro" id="IPR004358">
    <property type="entry name" value="Sig_transdc_His_kin-like_C"/>
</dbReference>
<evidence type="ECO:0000256" key="1">
    <source>
        <dbReference type="ARBA" id="ARBA00000085"/>
    </source>
</evidence>
<evidence type="ECO:0000256" key="9">
    <source>
        <dbReference type="ARBA" id="ARBA00023012"/>
    </source>
</evidence>
<dbReference type="SUPFAM" id="SSF55874">
    <property type="entry name" value="ATPase domain of HSP90 chaperone/DNA topoisomerase II/histidine kinase"/>
    <property type="match status" value="1"/>
</dbReference>
<evidence type="ECO:0000256" key="12">
    <source>
        <dbReference type="SAM" id="MobiDB-lite"/>
    </source>
</evidence>
<dbReference type="InterPro" id="IPR036097">
    <property type="entry name" value="HisK_dim/P_sf"/>
</dbReference>
<dbReference type="InterPro" id="IPR003594">
    <property type="entry name" value="HATPase_dom"/>
</dbReference>
<evidence type="ECO:0000256" key="3">
    <source>
        <dbReference type="ARBA" id="ARBA00012438"/>
    </source>
</evidence>
<dbReference type="GO" id="GO:0000155">
    <property type="term" value="F:phosphorelay sensor kinase activity"/>
    <property type="evidence" value="ECO:0007669"/>
    <property type="project" value="InterPro"/>
</dbReference>
<evidence type="ECO:0000256" key="6">
    <source>
        <dbReference type="ARBA" id="ARBA00022692"/>
    </source>
</evidence>
<reference evidence="16" key="2">
    <citation type="submission" date="2020-09" db="EMBL/GenBank/DDBJ databases">
        <authorList>
            <person name="Sun Q."/>
            <person name="Ohkuma M."/>
        </authorList>
    </citation>
    <scope>NUCLEOTIDE SEQUENCE</scope>
    <source>
        <strain evidence="16">JCM 13064</strain>
    </source>
</reference>
<evidence type="ECO:0000256" key="10">
    <source>
        <dbReference type="ARBA" id="ARBA00023136"/>
    </source>
</evidence>
<keyword evidence="4" id="KW-0597">Phosphoprotein</keyword>
<comment type="subcellular location">
    <subcellularLocation>
        <location evidence="2">Cell membrane</location>
    </subcellularLocation>
</comment>
<keyword evidence="8 13" id="KW-1133">Transmembrane helix</keyword>
<feature type="compositionally biased region" description="Low complexity" evidence="12">
    <location>
        <begin position="449"/>
        <end position="465"/>
    </location>
</feature>
<keyword evidence="9" id="KW-0902">Two-component regulatory system</keyword>
<evidence type="ECO:0000256" key="11">
    <source>
        <dbReference type="SAM" id="Coils"/>
    </source>
</evidence>
<dbReference type="CDD" id="cd06225">
    <property type="entry name" value="HAMP"/>
    <property type="match status" value="1"/>
</dbReference>
<protein>
    <recommendedName>
        <fullName evidence="3">histidine kinase</fullName>
        <ecNumber evidence="3">2.7.13.3</ecNumber>
    </recommendedName>
</protein>
<dbReference type="Proteomes" id="UP000645217">
    <property type="component" value="Unassembled WGS sequence"/>
</dbReference>
<proteinExistence type="predicted"/>
<evidence type="ECO:0000256" key="7">
    <source>
        <dbReference type="ARBA" id="ARBA00022777"/>
    </source>
</evidence>
<organism evidence="16 17">
    <name type="scientific">Sphaerisporangium melleum</name>
    <dbReference type="NCBI Taxonomy" id="321316"/>
    <lineage>
        <taxon>Bacteria</taxon>
        <taxon>Bacillati</taxon>
        <taxon>Actinomycetota</taxon>
        <taxon>Actinomycetes</taxon>
        <taxon>Streptosporangiales</taxon>
        <taxon>Streptosporangiaceae</taxon>
        <taxon>Sphaerisporangium</taxon>
    </lineage>
</organism>
<dbReference type="Gene3D" id="6.10.340.10">
    <property type="match status" value="1"/>
</dbReference>
<dbReference type="PROSITE" id="PS50885">
    <property type="entry name" value="HAMP"/>
    <property type="match status" value="1"/>
</dbReference>
<comment type="caution">
    <text evidence="16">The sequence shown here is derived from an EMBL/GenBank/DDBJ whole genome shotgun (WGS) entry which is preliminary data.</text>
</comment>
<evidence type="ECO:0000313" key="16">
    <source>
        <dbReference type="EMBL" id="GGL08882.1"/>
    </source>
</evidence>
<feature type="domain" description="Histidine kinase" evidence="14">
    <location>
        <begin position="242"/>
        <end position="448"/>
    </location>
</feature>
<dbReference type="PRINTS" id="PR00344">
    <property type="entry name" value="BCTRLSENSOR"/>
</dbReference>
<feature type="coiled-coil region" evidence="11">
    <location>
        <begin position="212"/>
        <end position="239"/>
    </location>
</feature>
<dbReference type="SUPFAM" id="SSF47384">
    <property type="entry name" value="Homodimeric domain of signal transducing histidine kinase"/>
    <property type="match status" value="1"/>
</dbReference>
<feature type="transmembrane region" description="Helical" evidence="13">
    <location>
        <begin position="159"/>
        <end position="180"/>
    </location>
</feature>
<keyword evidence="17" id="KW-1185">Reference proteome</keyword>
<sequence>MKPPRLRRPRSIRARCTLLAVGLSAIFLAAMGASIDAAIRYKVEVETFDATKSVAGQWSAAVRNGSVPHVIPVHSKVDLIQVVDARGHVVHASKAVEGEPPLSTLRPPPDDRFQTGTSCVPGGECAMLMAIRVSPAANAPVVYAGVAEPAILATRELDFGVAVAALPILLLIGWVTWTVLGRTLRPVQTICQRMSEITGSDLSLRIPLPSGHDELTLLAETANRTLARLENAVKQQRRFASDASHELRSPIAGLRVGLEEALAHPEEVDQREALRTALSTTDRLGSIVDDLLVLARLSGADRSSPETVDLTALAREVVGGRAWRVPVRVRAGGPVWVSGSRIGLMRIVENLVANAQRHARSGARVTACLTAGEATLVVSDDGDGIAPEDRERVFARFTRLADGRRLDPSGSGLGLAISREIAEAHGGTLRVEDSVQGARFVLRLPPAGRSPMAASGPRAAAGPAR</sequence>
<dbReference type="CDD" id="cd00075">
    <property type="entry name" value="HATPase"/>
    <property type="match status" value="1"/>
</dbReference>
<dbReference type="Pfam" id="PF00672">
    <property type="entry name" value="HAMP"/>
    <property type="match status" value="1"/>
</dbReference>
<dbReference type="Gene3D" id="1.10.287.130">
    <property type="match status" value="1"/>
</dbReference>
<dbReference type="AlphaFoldDB" id="A0A917VQV6"/>
<dbReference type="PANTHER" id="PTHR45436:SF5">
    <property type="entry name" value="SENSOR HISTIDINE KINASE TRCS"/>
    <property type="match status" value="1"/>
</dbReference>
<dbReference type="InterPro" id="IPR036890">
    <property type="entry name" value="HATPase_C_sf"/>
</dbReference>
<dbReference type="InterPro" id="IPR005467">
    <property type="entry name" value="His_kinase_dom"/>
</dbReference>
<evidence type="ECO:0000256" key="5">
    <source>
        <dbReference type="ARBA" id="ARBA00022679"/>
    </source>
</evidence>
<evidence type="ECO:0000256" key="8">
    <source>
        <dbReference type="ARBA" id="ARBA00022989"/>
    </source>
</evidence>
<dbReference type="EC" id="2.7.13.3" evidence="3"/>
<reference evidence="16" key="1">
    <citation type="journal article" date="2014" name="Int. J. Syst. Evol. Microbiol.">
        <title>Complete genome sequence of Corynebacterium casei LMG S-19264T (=DSM 44701T), isolated from a smear-ripened cheese.</title>
        <authorList>
            <consortium name="US DOE Joint Genome Institute (JGI-PGF)"/>
            <person name="Walter F."/>
            <person name="Albersmeier A."/>
            <person name="Kalinowski J."/>
            <person name="Ruckert C."/>
        </authorList>
    </citation>
    <scope>NUCLEOTIDE SEQUENCE</scope>
    <source>
        <strain evidence="16">JCM 13064</strain>
    </source>
</reference>
<dbReference type="InterPro" id="IPR003660">
    <property type="entry name" value="HAMP_dom"/>
</dbReference>
<feature type="domain" description="HAMP" evidence="15">
    <location>
        <begin position="181"/>
        <end position="234"/>
    </location>
</feature>
<dbReference type="SMART" id="SM00304">
    <property type="entry name" value="HAMP"/>
    <property type="match status" value="1"/>
</dbReference>
<evidence type="ECO:0000256" key="13">
    <source>
        <dbReference type="SAM" id="Phobius"/>
    </source>
</evidence>
<dbReference type="InterPro" id="IPR050428">
    <property type="entry name" value="TCS_sensor_his_kinase"/>
</dbReference>
<name>A0A917VQV6_9ACTN</name>
<feature type="region of interest" description="Disordered" evidence="12">
    <location>
        <begin position="446"/>
        <end position="465"/>
    </location>
</feature>
<accession>A0A917VQV6</accession>
<keyword evidence="5" id="KW-0808">Transferase</keyword>
<keyword evidence="11" id="KW-0175">Coiled coil</keyword>
<dbReference type="InterPro" id="IPR003661">
    <property type="entry name" value="HisK_dim/P_dom"/>
</dbReference>
<dbReference type="GO" id="GO:0005886">
    <property type="term" value="C:plasma membrane"/>
    <property type="evidence" value="ECO:0007669"/>
    <property type="project" value="UniProtKB-SubCell"/>
</dbReference>
<dbReference type="SMART" id="SM00387">
    <property type="entry name" value="HATPase_c"/>
    <property type="match status" value="1"/>
</dbReference>
<keyword evidence="7 16" id="KW-0418">Kinase</keyword>
<dbReference type="RefSeq" id="WP_189166311.1">
    <property type="nucleotide sequence ID" value="NZ_BMNT01000038.1"/>
</dbReference>
<evidence type="ECO:0000256" key="4">
    <source>
        <dbReference type="ARBA" id="ARBA00022553"/>
    </source>
</evidence>
<dbReference type="Pfam" id="PF02518">
    <property type="entry name" value="HATPase_c"/>
    <property type="match status" value="1"/>
</dbReference>
<evidence type="ECO:0000259" key="15">
    <source>
        <dbReference type="PROSITE" id="PS50885"/>
    </source>
</evidence>
<comment type="catalytic activity">
    <reaction evidence="1">
        <text>ATP + protein L-histidine = ADP + protein N-phospho-L-histidine.</text>
        <dbReference type="EC" id="2.7.13.3"/>
    </reaction>
</comment>
<evidence type="ECO:0000256" key="2">
    <source>
        <dbReference type="ARBA" id="ARBA00004236"/>
    </source>
</evidence>
<dbReference type="SMART" id="SM00388">
    <property type="entry name" value="HisKA"/>
    <property type="match status" value="1"/>
</dbReference>
<gene>
    <name evidence="16" type="ORF">GCM10007964_58920</name>
</gene>
<dbReference type="SUPFAM" id="SSF158472">
    <property type="entry name" value="HAMP domain-like"/>
    <property type="match status" value="1"/>
</dbReference>
<dbReference type="Pfam" id="PF00512">
    <property type="entry name" value="HisKA"/>
    <property type="match status" value="1"/>
</dbReference>
<keyword evidence="10 13" id="KW-0472">Membrane</keyword>
<dbReference type="Gene3D" id="3.30.565.10">
    <property type="entry name" value="Histidine kinase-like ATPase, C-terminal domain"/>
    <property type="match status" value="1"/>
</dbReference>
<dbReference type="PROSITE" id="PS50109">
    <property type="entry name" value="HIS_KIN"/>
    <property type="match status" value="1"/>
</dbReference>
<evidence type="ECO:0000259" key="14">
    <source>
        <dbReference type="PROSITE" id="PS50109"/>
    </source>
</evidence>
<keyword evidence="6 13" id="KW-0812">Transmembrane</keyword>
<dbReference type="PANTHER" id="PTHR45436">
    <property type="entry name" value="SENSOR HISTIDINE KINASE YKOH"/>
    <property type="match status" value="1"/>
</dbReference>
<dbReference type="EMBL" id="BMNT01000038">
    <property type="protein sequence ID" value="GGL08882.1"/>
    <property type="molecule type" value="Genomic_DNA"/>
</dbReference>
<dbReference type="CDD" id="cd00082">
    <property type="entry name" value="HisKA"/>
    <property type="match status" value="1"/>
</dbReference>
<evidence type="ECO:0000313" key="17">
    <source>
        <dbReference type="Proteomes" id="UP000645217"/>
    </source>
</evidence>